<sequence>MFVCVLKSRIDLPTPMSPKMLQYILQAHSITSTGRRRSSRNGATQLQNSSDRSHTTSHHATLQPIRYADTVRFSVIAQSLVVVHCIALSSGDHHDDHHKPRYQPIRAPNRLEYQRIHKTAVPLHWPFNVYVRPLKAPPLQQRPA</sequence>
<name>A0A811UC51_CERCA</name>
<gene>
    <name evidence="2" type="ORF">CCAP1982_LOCUS4352</name>
</gene>
<organism evidence="2 3">
    <name type="scientific">Ceratitis capitata</name>
    <name type="common">Mediterranean fruit fly</name>
    <name type="synonym">Tephritis capitata</name>
    <dbReference type="NCBI Taxonomy" id="7213"/>
    <lineage>
        <taxon>Eukaryota</taxon>
        <taxon>Metazoa</taxon>
        <taxon>Ecdysozoa</taxon>
        <taxon>Arthropoda</taxon>
        <taxon>Hexapoda</taxon>
        <taxon>Insecta</taxon>
        <taxon>Pterygota</taxon>
        <taxon>Neoptera</taxon>
        <taxon>Endopterygota</taxon>
        <taxon>Diptera</taxon>
        <taxon>Brachycera</taxon>
        <taxon>Muscomorpha</taxon>
        <taxon>Tephritoidea</taxon>
        <taxon>Tephritidae</taxon>
        <taxon>Ceratitis</taxon>
        <taxon>Ceratitis</taxon>
    </lineage>
</organism>
<comment type="caution">
    <text evidence="2">The sequence shown here is derived from an EMBL/GenBank/DDBJ whole genome shotgun (WGS) entry which is preliminary data.</text>
</comment>
<evidence type="ECO:0000313" key="2">
    <source>
        <dbReference type="EMBL" id="CAD6995646.1"/>
    </source>
</evidence>
<accession>A0A811UC51</accession>
<keyword evidence="3" id="KW-1185">Reference proteome</keyword>
<protein>
    <submittedName>
        <fullName evidence="2">(Mediterranean fruit fly) hypothetical protein</fullName>
    </submittedName>
</protein>
<evidence type="ECO:0000313" key="3">
    <source>
        <dbReference type="Proteomes" id="UP000606786"/>
    </source>
</evidence>
<proteinExistence type="predicted"/>
<feature type="region of interest" description="Disordered" evidence="1">
    <location>
        <begin position="31"/>
        <end position="59"/>
    </location>
</feature>
<dbReference type="EMBL" id="CAJHJT010000001">
    <property type="protein sequence ID" value="CAD6995646.1"/>
    <property type="molecule type" value="Genomic_DNA"/>
</dbReference>
<evidence type="ECO:0000256" key="1">
    <source>
        <dbReference type="SAM" id="MobiDB-lite"/>
    </source>
</evidence>
<dbReference type="Proteomes" id="UP000606786">
    <property type="component" value="Unassembled WGS sequence"/>
</dbReference>
<feature type="compositionally biased region" description="Polar residues" evidence="1">
    <location>
        <begin position="41"/>
        <end position="50"/>
    </location>
</feature>
<reference evidence="2" key="1">
    <citation type="submission" date="2020-11" db="EMBL/GenBank/DDBJ databases">
        <authorList>
            <person name="Whitehead M."/>
        </authorList>
    </citation>
    <scope>NUCLEOTIDE SEQUENCE</scope>
    <source>
        <strain evidence="2">EGII</strain>
    </source>
</reference>
<dbReference type="AlphaFoldDB" id="A0A811UC51"/>